<dbReference type="EMBL" id="CM040977">
    <property type="protein sequence ID" value="MCJ8730539.1"/>
    <property type="molecule type" value="Genomic_DNA"/>
</dbReference>
<comment type="caution">
    <text evidence="1">The sequence shown here is derived from an EMBL/GenBank/DDBJ whole genome shotgun (WGS) entry which is preliminary data.</text>
</comment>
<reference evidence="1" key="1">
    <citation type="submission" date="2020-02" db="EMBL/GenBank/DDBJ databases">
        <title>Genome sequencing of the panga catfish, Pangasius djambal.</title>
        <authorList>
            <person name="Wen M."/>
            <person name="Zahm M."/>
            <person name="Roques C."/>
            <person name="Cabau C."/>
            <person name="Klopp C."/>
            <person name="Donnadieu C."/>
            <person name="Jouanno E."/>
            <person name="Avarre J.-C."/>
            <person name="Campet M."/>
            <person name="Ha T."/>
            <person name="Dugue R."/>
            <person name="Lampietro C."/>
            <person name="Louis A."/>
            <person name="Herpin A."/>
            <person name="Echchiki A."/>
            <person name="Berthelot C."/>
            <person name="Parey E."/>
            <person name="Roest-Crollius H."/>
            <person name="Braasch I."/>
            <person name="Postlethwait J.H."/>
            <person name="Bobe J."/>
            <person name="Montfort J."/>
            <person name="Bouchez O."/>
            <person name="Begum T."/>
            <person name="Schartl M."/>
            <person name="Gustiano R."/>
            <person name="Guiguen Y."/>
        </authorList>
    </citation>
    <scope>NUCLEOTIDE SEQUENCE</scope>
    <source>
        <strain evidence="1">Pdj_M5554</strain>
    </source>
</reference>
<gene>
    <name evidence="1" type="ORF">PDJAM_G00185710</name>
</gene>
<keyword evidence="2" id="KW-1185">Reference proteome</keyword>
<sequence length="793" mass="88411">MVACLLLAKMGTSMRLILGVMNLLLFLWPCVSTQHCPAGIIPPELDSPESWSVHESPVQAGYMSTIVHSFLSSVQPNPFPKDLFIKIMNSWSSMRDEATINEVLRYEVGFLVCVAIGILYIILMPLIGLCFACCRCCGNCGGRMYQEQTNSIKCRRWSFYWATFLITFLILAGNICMFLSNTYTHENVSSAPGEFNNTLKNLQSYITTIPKQIDQVVNESFVAVDNVTYNIKEIGPLLGRDIQKEIESFIFPALDSAAVMAQVVQNTSLLLSTLNATQKELDLLQSNLSGISSLSELQAAVDQAEETDLNMQIQKGKAFFESIPERVTTATRDSVQKVLQDLQTIKSQVSQVTRDIPLDQLTEFSNTLSTIQGDTNIYTPRIDQAEKLRWIIAVILCCVILLVVVCNLLGLILGPAGLVPKDDPTDRSSTANCGGLFLMAGVGFSFLFSWIFMIVVLILFLIGGNMYTLICAPWKTQQLFQLIDTPGVIPGFQLSQSLGLKINLTFTDVYNDCQMNKSLWNTLHLEDIINLNNYLNVSKYTGQVQEALENSNITLPSIVLLNSETKKQLSSFSATASSVNVSSLMQKVTTPSVTNLSYTADRLDALVNIQTNASIKAELQNEAKDLRFIQTQLNSTIKHQLMELDSEIMRFSDTMSHINASVENVLEKVSSAQDVMDNNTTQTVKSKLTEFVDCQIGVFTTLAEWANQTITEQVGRCGPVADTVNTVESLFCSQLVDSLNAFWFSLGWCIVFLIPSIIFSVKLAKFYRRMKYKDEFMDNIMMSPIPRVNLKPY</sequence>
<dbReference type="Proteomes" id="UP000830395">
    <property type="component" value="Chromosome 3"/>
</dbReference>
<accession>A0ACC5Y484</accession>
<evidence type="ECO:0000313" key="2">
    <source>
        <dbReference type="Proteomes" id="UP000830395"/>
    </source>
</evidence>
<proteinExistence type="predicted"/>
<protein>
    <submittedName>
        <fullName evidence="1">Uncharacterized protein</fullName>
    </submittedName>
</protein>
<name>A0ACC5Y484_9TELE</name>
<evidence type="ECO:0000313" key="1">
    <source>
        <dbReference type="EMBL" id="MCJ8730539.1"/>
    </source>
</evidence>
<organism evidence="1 2">
    <name type="scientific">Pangasius djambal</name>
    <dbReference type="NCBI Taxonomy" id="1691987"/>
    <lineage>
        <taxon>Eukaryota</taxon>
        <taxon>Metazoa</taxon>
        <taxon>Chordata</taxon>
        <taxon>Craniata</taxon>
        <taxon>Vertebrata</taxon>
        <taxon>Euteleostomi</taxon>
        <taxon>Actinopterygii</taxon>
        <taxon>Neopterygii</taxon>
        <taxon>Teleostei</taxon>
        <taxon>Ostariophysi</taxon>
        <taxon>Siluriformes</taxon>
        <taxon>Pangasiidae</taxon>
        <taxon>Pangasius</taxon>
    </lineage>
</organism>